<dbReference type="PROSITE" id="PS50835">
    <property type="entry name" value="IG_LIKE"/>
    <property type="match status" value="2"/>
</dbReference>
<feature type="transmembrane region" description="Helical" evidence="7">
    <location>
        <begin position="245"/>
        <end position="267"/>
    </location>
</feature>
<dbReference type="PANTHER" id="PTHR24100">
    <property type="entry name" value="BUTYROPHILIN"/>
    <property type="match status" value="1"/>
</dbReference>
<dbReference type="PROSITE" id="PS51257">
    <property type="entry name" value="PROKAR_LIPOPROTEIN"/>
    <property type="match status" value="1"/>
</dbReference>
<dbReference type="InterPro" id="IPR050504">
    <property type="entry name" value="IgSF_BTN/MOG"/>
</dbReference>
<dbReference type="GO" id="GO:0050852">
    <property type="term" value="P:T cell receptor signaling pathway"/>
    <property type="evidence" value="ECO:0007669"/>
    <property type="project" value="TreeGrafter"/>
</dbReference>
<dbReference type="PANTHER" id="PTHR24100:SF149">
    <property type="entry name" value="BG-LIKE ANTIGEN 1-RELATED"/>
    <property type="match status" value="1"/>
</dbReference>
<organism evidence="10 11">
    <name type="scientific">Dicentrarchus labrax</name>
    <name type="common">European seabass</name>
    <name type="synonym">Morone labrax</name>
    <dbReference type="NCBI Taxonomy" id="13489"/>
    <lineage>
        <taxon>Eukaryota</taxon>
        <taxon>Metazoa</taxon>
        <taxon>Chordata</taxon>
        <taxon>Craniata</taxon>
        <taxon>Vertebrata</taxon>
        <taxon>Euteleostomi</taxon>
        <taxon>Actinopterygii</taxon>
        <taxon>Neopterygii</taxon>
        <taxon>Teleostei</taxon>
        <taxon>Neoteleostei</taxon>
        <taxon>Acanthomorphata</taxon>
        <taxon>Eupercaria</taxon>
        <taxon>Moronidae</taxon>
        <taxon>Dicentrarchus</taxon>
    </lineage>
</organism>
<dbReference type="GO" id="GO:0005102">
    <property type="term" value="F:signaling receptor binding"/>
    <property type="evidence" value="ECO:0007669"/>
    <property type="project" value="TreeGrafter"/>
</dbReference>
<proteinExistence type="predicted"/>
<dbReference type="Proteomes" id="UP000694389">
    <property type="component" value="Unassembled WGS sequence"/>
</dbReference>
<evidence type="ECO:0000256" key="4">
    <source>
        <dbReference type="ARBA" id="ARBA00023157"/>
    </source>
</evidence>
<reference evidence="10" key="1">
    <citation type="submission" date="2025-08" db="UniProtKB">
        <authorList>
            <consortium name="Ensembl"/>
        </authorList>
    </citation>
    <scope>IDENTIFICATION</scope>
</reference>
<feature type="domain" description="Ig-like" evidence="9">
    <location>
        <begin position="150"/>
        <end position="230"/>
    </location>
</feature>
<dbReference type="AlphaFoldDB" id="A0A8P4GGK3"/>
<dbReference type="SUPFAM" id="SSF48726">
    <property type="entry name" value="Immunoglobulin"/>
    <property type="match status" value="2"/>
</dbReference>
<evidence type="ECO:0000256" key="8">
    <source>
        <dbReference type="SAM" id="SignalP"/>
    </source>
</evidence>
<dbReference type="InterPro" id="IPR003599">
    <property type="entry name" value="Ig_sub"/>
</dbReference>
<evidence type="ECO:0000259" key="9">
    <source>
        <dbReference type="PROSITE" id="PS50835"/>
    </source>
</evidence>
<dbReference type="InterPro" id="IPR053896">
    <property type="entry name" value="BTN3A2-like_Ig-C"/>
</dbReference>
<dbReference type="InterPro" id="IPR013783">
    <property type="entry name" value="Ig-like_fold"/>
</dbReference>
<keyword evidence="7" id="KW-0812">Transmembrane</keyword>
<dbReference type="InterPro" id="IPR013106">
    <property type="entry name" value="Ig_V-set"/>
</dbReference>
<dbReference type="GO" id="GO:0001817">
    <property type="term" value="P:regulation of cytokine production"/>
    <property type="evidence" value="ECO:0007669"/>
    <property type="project" value="TreeGrafter"/>
</dbReference>
<keyword evidence="11" id="KW-1185">Reference proteome</keyword>
<evidence type="ECO:0000256" key="2">
    <source>
        <dbReference type="ARBA" id="ARBA00022729"/>
    </source>
</evidence>
<dbReference type="GO" id="GO:0050863">
    <property type="term" value="P:regulation of T cell activation"/>
    <property type="evidence" value="ECO:0007669"/>
    <property type="project" value="UniProtKB-ARBA"/>
</dbReference>
<evidence type="ECO:0000313" key="11">
    <source>
        <dbReference type="Proteomes" id="UP000694389"/>
    </source>
</evidence>
<keyword evidence="7" id="KW-1133">Transmembrane helix</keyword>
<dbReference type="Pfam" id="PF22705">
    <property type="entry name" value="C2-set_3"/>
    <property type="match status" value="1"/>
</dbReference>
<keyword evidence="2 8" id="KW-0732">Signal</keyword>
<dbReference type="GO" id="GO:1903037">
    <property type="term" value="P:regulation of leukocyte cell-cell adhesion"/>
    <property type="evidence" value="ECO:0007669"/>
    <property type="project" value="UniProtKB-ARBA"/>
</dbReference>
<dbReference type="InterPro" id="IPR007110">
    <property type="entry name" value="Ig-like_dom"/>
</dbReference>
<dbReference type="Gene3D" id="2.60.40.10">
    <property type="entry name" value="Immunoglobulins"/>
    <property type="match status" value="2"/>
</dbReference>
<dbReference type="GeneTree" id="ENSGT01120000271914"/>
<evidence type="ECO:0000256" key="6">
    <source>
        <dbReference type="ARBA" id="ARBA00023319"/>
    </source>
</evidence>
<dbReference type="Ensembl" id="ENSDLAT00005086265.1">
    <property type="protein sequence ID" value="ENSDLAP00005081916.1"/>
    <property type="gene ID" value="ENSDLAG00005007130.2"/>
</dbReference>
<feature type="chain" id="PRO_5035830711" description="Ig-like domain-containing protein" evidence="8">
    <location>
        <begin position="21"/>
        <end position="340"/>
    </location>
</feature>
<dbReference type="GO" id="GO:0009897">
    <property type="term" value="C:external side of plasma membrane"/>
    <property type="evidence" value="ECO:0007669"/>
    <property type="project" value="TreeGrafter"/>
</dbReference>
<sequence length="340" mass="37462">MGSLIMKTCFVFALVSSCGAAPVSDNLVVLVKSTVSVHFGNDTMLPCWLNPPQNAEGLEVRWYRNGNFDSPIMLYRAKKFQNVSQESSYRGRISFGLKDSASGGLKEGDVSLKLENARLQDVGDYSCYVSSDQGYDSATISLSVTNTGTPPLLSVVWLEDNMVNVSCESGGWYPEPSLRWMDQKQDLSAKKSNDSSGFMSVHSWLLVSRPSEVSCSVGTSDKDTKEAKVRLENISTPGKESGSSAGGWVAFALLLIAVLAGLGMFFFKNKHKYPIFGKSGCDQVDGRKDKEDDQTDERQKLLQGGTQLTAFSKYYENVTLDQTVHEYLKIKDCRLRDVPV</sequence>
<dbReference type="InterPro" id="IPR036179">
    <property type="entry name" value="Ig-like_dom_sf"/>
</dbReference>
<evidence type="ECO:0000313" key="10">
    <source>
        <dbReference type="Ensembl" id="ENSDLAP00005081916.1"/>
    </source>
</evidence>
<dbReference type="SMART" id="SM00409">
    <property type="entry name" value="IG"/>
    <property type="match status" value="1"/>
</dbReference>
<protein>
    <recommendedName>
        <fullName evidence="9">Ig-like domain-containing protein</fullName>
    </recommendedName>
</protein>
<keyword evidence="5" id="KW-0325">Glycoprotein</keyword>
<name>A0A8P4GGK3_DICLA</name>
<dbReference type="Pfam" id="PF07686">
    <property type="entry name" value="V-set"/>
    <property type="match status" value="1"/>
</dbReference>
<evidence type="ECO:0000256" key="3">
    <source>
        <dbReference type="ARBA" id="ARBA00023136"/>
    </source>
</evidence>
<comment type="subcellular location">
    <subcellularLocation>
        <location evidence="1">Membrane</location>
    </subcellularLocation>
</comment>
<evidence type="ECO:0000256" key="1">
    <source>
        <dbReference type="ARBA" id="ARBA00004370"/>
    </source>
</evidence>
<feature type="domain" description="Ig-like" evidence="9">
    <location>
        <begin position="22"/>
        <end position="143"/>
    </location>
</feature>
<keyword evidence="6" id="KW-0393">Immunoglobulin domain</keyword>
<dbReference type="FunFam" id="2.60.40.10:FF:000142">
    <property type="entry name" value="V-set domain-containing T-cell activation inhibitor 1"/>
    <property type="match status" value="1"/>
</dbReference>
<evidence type="ECO:0000256" key="7">
    <source>
        <dbReference type="SAM" id="Phobius"/>
    </source>
</evidence>
<keyword evidence="4" id="KW-1015">Disulfide bond</keyword>
<evidence type="ECO:0000256" key="5">
    <source>
        <dbReference type="ARBA" id="ARBA00023180"/>
    </source>
</evidence>
<accession>A0A8P4GGK3</accession>
<reference evidence="10" key="2">
    <citation type="submission" date="2025-09" db="UniProtKB">
        <authorList>
            <consortium name="Ensembl"/>
        </authorList>
    </citation>
    <scope>IDENTIFICATION</scope>
</reference>
<keyword evidence="3 7" id="KW-0472">Membrane</keyword>
<feature type="signal peptide" evidence="8">
    <location>
        <begin position="1"/>
        <end position="20"/>
    </location>
</feature>